<proteinExistence type="predicted"/>
<reference evidence="2 3" key="1">
    <citation type="journal article" date="2011" name="J. Bacteriol.">
        <title>Genome sequence of the ethanol-producing Zymomonas mobilis subsp. pomaceae lectotype strain ATCC 29192.</title>
        <authorList>
            <person name="Kouvelis V.N."/>
            <person name="Davenport K.W."/>
            <person name="Brettin T.S."/>
            <person name="Bruce D."/>
            <person name="Detter C."/>
            <person name="Han C.S."/>
            <person name="Nolan M."/>
            <person name="Tapia R."/>
            <person name="Damoulaki A."/>
            <person name="Kyrpides N.C."/>
            <person name="Typas M.A."/>
            <person name="Pappas K.M."/>
        </authorList>
    </citation>
    <scope>NUCLEOTIDE SEQUENCE [LARGE SCALE GENOMIC DNA]</scope>
    <source>
        <strain evidence="3">ATCC 29192 / DSM 22645 / JCM 10191 / CCUG 17912 / NBRC 13757 / NCIMB 11200 / NRRL B-4491 / Barker I</strain>
    </source>
</reference>
<evidence type="ECO:0000313" key="3">
    <source>
        <dbReference type="Proteomes" id="UP000000491"/>
    </source>
</evidence>
<organism evidence="2 3">
    <name type="scientific">Zymomonas mobilis subsp. pomaceae (strain ATCC 29192 / DSM 22645 / JCM 10191 / CCUG 17912 / NBRC 13757 / NCIMB 11200 / NRRL B-4491 / Barker I)</name>
    <dbReference type="NCBI Taxonomy" id="579138"/>
    <lineage>
        <taxon>Bacteria</taxon>
        <taxon>Pseudomonadati</taxon>
        <taxon>Pseudomonadota</taxon>
        <taxon>Alphaproteobacteria</taxon>
        <taxon>Sphingomonadales</taxon>
        <taxon>Zymomonadaceae</taxon>
        <taxon>Zymomonas</taxon>
    </lineage>
</organism>
<protein>
    <submittedName>
        <fullName evidence="2">Uncharacterized protein</fullName>
    </submittedName>
</protein>
<keyword evidence="1" id="KW-0175">Coiled coil</keyword>
<dbReference type="RefSeq" id="WP_013934528.1">
    <property type="nucleotide sequence ID" value="NC_015709.1"/>
</dbReference>
<evidence type="ECO:0000256" key="1">
    <source>
        <dbReference type="SAM" id="Coils"/>
    </source>
</evidence>
<sequence length="205" mass="22928">MVNIGPLKNQNSGKKRLFLLSPLLLWGSCWGLSVVLSGCTPDKRFPSLNSRPIEHEALPTRIIENKPLPTAILPPDANFDNRVEKILTTAETAHQDFEKQAQKLRGQIEKLRVSLCKQDSVSCLVAKSQNENWIIAEQNLTSLASSGRDPLLSAINTLEEARAALIQHKPPINPQKLNQVSDRLQELDNAEKETITRLGQQLHNY</sequence>
<dbReference type="Proteomes" id="UP000000491">
    <property type="component" value="Chromosome"/>
</dbReference>
<gene>
    <name evidence="2" type="ordered locus">Zymop_1239</name>
</gene>
<dbReference type="PATRIC" id="fig|579138.3.peg.1316"/>
<dbReference type="EMBL" id="CP002865">
    <property type="protein sequence ID" value="AEI38133.1"/>
    <property type="molecule type" value="Genomic_DNA"/>
</dbReference>
<dbReference type="KEGG" id="zmp:Zymop_1239"/>
<dbReference type="AlphaFoldDB" id="F8EUB2"/>
<feature type="coiled-coil region" evidence="1">
    <location>
        <begin position="87"/>
        <end position="114"/>
    </location>
</feature>
<evidence type="ECO:0000313" key="2">
    <source>
        <dbReference type="EMBL" id="AEI38133.1"/>
    </source>
</evidence>
<dbReference type="HOGENOM" id="CLU_1354177_0_0_5"/>
<accession>F8EUB2</accession>
<name>F8EUB2_ZYMMT</name>
<dbReference type="STRING" id="579138.Zymop_1239"/>